<comment type="similarity">
    <text evidence="1">Belongs to the peptidase A1 family.</text>
</comment>
<dbReference type="InterPro" id="IPR001461">
    <property type="entry name" value="Aspartic_peptidase_A1"/>
</dbReference>
<evidence type="ECO:0000256" key="2">
    <source>
        <dbReference type="SAM" id="MobiDB-lite"/>
    </source>
</evidence>
<dbReference type="InterPro" id="IPR001810">
    <property type="entry name" value="F-box_dom"/>
</dbReference>
<keyword evidence="6" id="KW-1185">Reference proteome</keyword>
<name>A0A9P3H638_9FUNG</name>
<organism evidence="5 6">
    <name type="scientific">Entomortierella parvispora</name>
    <dbReference type="NCBI Taxonomy" id="205924"/>
    <lineage>
        <taxon>Eukaryota</taxon>
        <taxon>Fungi</taxon>
        <taxon>Fungi incertae sedis</taxon>
        <taxon>Mucoromycota</taxon>
        <taxon>Mortierellomycotina</taxon>
        <taxon>Mortierellomycetes</taxon>
        <taxon>Mortierellales</taxon>
        <taxon>Mortierellaceae</taxon>
        <taxon>Entomortierella</taxon>
    </lineage>
</organism>
<feature type="region of interest" description="Disordered" evidence="2">
    <location>
        <begin position="789"/>
        <end position="843"/>
    </location>
</feature>
<dbReference type="Pfam" id="PF00026">
    <property type="entry name" value="Asp"/>
    <property type="match status" value="1"/>
</dbReference>
<reference evidence="5" key="2">
    <citation type="journal article" date="2022" name="Microbiol. Resour. Announc.">
        <title>Whole-Genome Sequence of Entomortierella parvispora E1425, a Mucoromycotan Fungus Associated with Burkholderiaceae-Related Endosymbiotic Bacteria.</title>
        <authorList>
            <person name="Herlambang A."/>
            <person name="Guo Y."/>
            <person name="Takashima Y."/>
            <person name="Narisawa K."/>
            <person name="Ohta H."/>
            <person name="Nishizawa T."/>
        </authorList>
    </citation>
    <scope>NUCLEOTIDE SEQUENCE</scope>
    <source>
        <strain evidence="5">E1425</strain>
    </source>
</reference>
<dbReference type="InterPro" id="IPR036047">
    <property type="entry name" value="F-box-like_dom_sf"/>
</dbReference>
<protein>
    <recommendedName>
        <fullName evidence="4">Peptidase A1 domain-containing protein</fullName>
    </recommendedName>
</protein>
<proteinExistence type="inferred from homology"/>
<comment type="caution">
    <text evidence="5">The sequence shown here is derived from an EMBL/GenBank/DDBJ whole genome shotgun (WGS) entry which is preliminary data.</text>
</comment>
<dbReference type="Pfam" id="PF12937">
    <property type="entry name" value="F-box-like"/>
    <property type="match status" value="1"/>
</dbReference>
<dbReference type="SMART" id="SM00256">
    <property type="entry name" value="FBOX"/>
    <property type="match status" value="1"/>
</dbReference>
<dbReference type="InterPro" id="IPR021109">
    <property type="entry name" value="Peptidase_aspartic_dom_sf"/>
</dbReference>
<dbReference type="OrthoDB" id="2433877at2759"/>
<feature type="region of interest" description="Disordered" evidence="2">
    <location>
        <begin position="1174"/>
        <end position="1194"/>
    </location>
</feature>
<feature type="region of interest" description="Disordered" evidence="2">
    <location>
        <begin position="441"/>
        <end position="461"/>
    </location>
</feature>
<evidence type="ECO:0000256" key="1">
    <source>
        <dbReference type="ARBA" id="ARBA00007447"/>
    </source>
</evidence>
<dbReference type="Gene3D" id="2.40.70.10">
    <property type="entry name" value="Acid Proteases"/>
    <property type="match status" value="2"/>
</dbReference>
<dbReference type="GO" id="GO:0006508">
    <property type="term" value="P:proteolysis"/>
    <property type="evidence" value="ECO:0007669"/>
    <property type="project" value="InterPro"/>
</dbReference>
<feature type="region of interest" description="Disordered" evidence="2">
    <location>
        <begin position="1255"/>
        <end position="1288"/>
    </location>
</feature>
<feature type="signal peptide" evidence="3">
    <location>
        <begin position="1"/>
        <end position="19"/>
    </location>
</feature>
<evidence type="ECO:0000313" key="5">
    <source>
        <dbReference type="EMBL" id="GJJ70427.1"/>
    </source>
</evidence>
<dbReference type="PRINTS" id="PR00792">
    <property type="entry name" value="PEPSIN"/>
</dbReference>
<evidence type="ECO:0000259" key="4">
    <source>
        <dbReference type="PROSITE" id="PS51767"/>
    </source>
</evidence>
<keyword evidence="3" id="KW-0732">Signal</keyword>
<dbReference type="GO" id="GO:0004190">
    <property type="term" value="F:aspartic-type endopeptidase activity"/>
    <property type="evidence" value="ECO:0007669"/>
    <property type="project" value="InterPro"/>
</dbReference>
<dbReference type="Proteomes" id="UP000827284">
    <property type="component" value="Unassembled WGS sequence"/>
</dbReference>
<feature type="compositionally biased region" description="Polar residues" evidence="2">
    <location>
        <begin position="1255"/>
        <end position="1271"/>
    </location>
</feature>
<dbReference type="PROSITE" id="PS51767">
    <property type="entry name" value="PEPTIDASE_A1"/>
    <property type="match status" value="1"/>
</dbReference>
<accession>A0A9P3H638</accession>
<dbReference type="SUPFAM" id="SSF50630">
    <property type="entry name" value="Acid proteases"/>
    <property type="match status" value="1"/>
</dbReference>
<feature type="compositionally biased region" description="Acidic residues" evidence="2">
    <location>
        <begin position="801"/>
        <end position="814"/>
    </location>
</feature>
<gene>
    <name evidence="5" type="ORF">EMPS_02776</name>
</gene>
<dbReference type="InterPro" id="IPR033121">
    <property type="entry name" value="PEPTIDASE_A1"/>
</dbReference>
<feature type="compositionally biased region" description="Low complexity" evidence="2">
    <location>
        <begin position="452"/>
        <end position="461"/>
    </location>
</feature>
<dbReference type="SUPFAM" id="SSF81383">
    <property type="entry name" value="F-box domain"/>
    <property type="match status" value="1"/>
</dbReference>
<feature type="region of interest" description="Disordered" evidence="2">
    <location>
        <begin position="45"/>
        <end position="71"/>
    </location>
</feature>
<dbReference type="Gene3D" id="3.80.10.10">
    <property type="entry name" value="Ribonuclease Inhibitor"/>
    <property type="match status" value="1"/>
</dbReference>
<evidence type="ECO:0000313" key="6">
    <source>
        <dbReference type="Proteomes" id="UP000827284"/>
    </source>
</evidence>
<feature type="domain" description="Peptidase A1" evidence="4">
    <location>
        <begin position="93"/>
        <end position="443"/>
    </location>
</feature>
<dbReference type="InterPro" id="IPR032675">
    <property type="entry name" value="LRR_dom_sf"/>
</dbReference>
<dbReference type="PANTHER" id="PTHR47966">
    <property type="entry name" value="BETA-SITE APP-CLEAVING ENZYME, ISOFORM A-RELATED"/>
    <property type="match status" value="1"/>
</dbReference>
<dbReference type="EMBL" id="BQFW01000004">
    <property type="protein sequence ID" value="GJJ70427.1"/>
    <property type="molecule type" value="Genomic_DNA"/>
</dbReference>
<feature type="chain" id="PRO_5040317601" description="Peptidase A1 domain-containing protein" evidence="3">
    <location>
        <begin position="20"/>
        <end position="1350"/>
    </location>
</feature>
<dbReference type="PANTHER" id="PTHR47966:SF51">
    <property type="entry name" value="BETA-SITE APP-CLEAVING ENZYME, ISOFORM A-RELATED"/>
    <property type="match status" value="1"/>
</dbReference>
<evidence type="ECO:0000256" key="3">
    <source>
        <dbReference type="SAM" id="SignalP"/>
    </source>
</evidence>
<sequence length="1350" mass="151693">MKVSIALAGLLSLIAVARAAIIRYDIEAAIPIELIKSRPHNVNFFGHDQDPKQDSNQIPFGEEERRRHRSSIHPSMMRETHDLPIENEGILSPMVTISLGTPRQDFKVSLDLGTAHFYVPSSHCQACYFQRRYDGSASLTHVNNGTLFAISGAAGVVSQDVLHLDDLQIKDQQFGEALSLLQWNLFGRDGTLGLGYDPQEPNSSATGPEPFLVKLRRHSAIDEPVLGLYLGNKFKGPYGGGMAGQLTIGGVDDYRFKGRLQWVDVVRPGQWSVDLKEVVIDWDQNNRKANEDDNQITLVQDTRISNSNSNSNSIWPSSKLVPAHLRPQGAYISIPSIMARNLNEALGLTESQTEKNVYYYFGCSTLDFDEMPNVGVRIGRAVYWFTPQEYLVQKEKDECYSQFFGLASGGIEKEEDIGAVLGGLFMRKFFTALDFEAHQAQAQQQRQEHRQPQQQEQEQQQLEQGSITLPIEILQAIGAFLDPIALHRACQVNRFWCHCLRPALWFDIPSRALVSRTFIDQFAHYAHFIRHLAIIVPEDAPQVQALVNLCLTRHLDENQSYRAVISESVPPKTLLDCISLSTIEVDLRSTTPNPYPDDLSVTNPISDLLEHHANRLRKVTLIGLQERCNNKLLRAIHGMQHLNSLSLLQWGFPNLNILYEILLYCQSLRTLSLEIDGGIMVEQLTRFKAWRTRYLNLVLDQSVLSIDLVMVLCSLMPGLRSISMKDTAGLVDHVSFFDHEEYLVDIETGEVEAAADPTHGSNFDEYDSSAEGYEGDYYYSGLGDDHYHASDPSIASGEAGEGQEVEEEETDVDLAEGNQPGSIAPVNILTGAPYNDDDDDDDDEYIDYDDSNSLYDEYDYDEYDYLYAGGVNIDSLDVESLRALEALRKFCPLLKHLDFSGCSSDMQEGFYVRLLKLWGENLEGLLARDTCHFSDSTFELVANHGQNLVHLDLSFEGSTRSGGISRGVYYDSILRVFESCPLLESLFVAPYVIDANEIAKREVPWVCVKLRHLSLCVEYRLDSQTGNDEGRYEESARINREVFRQLALLSGLETLEIQGGCDFNRRAAAVLARGRSLGNETAAFHSYDLCLKFSLQFGLDQLSTLKCLKSLDMSKLGPNGMSEEDLAWIAREWLALEQIEGYYSSSELEDIAVNQKRKVDEAIKLARRAQTRESKVPIEGSISSERSTKGSDCMNRPQEAEIWQCRVPLLPEAEICASGRLKSLENSRLDVIVDASAMERTLAMHDLKIFDEAHPSNSLPGALTTDTNSRTPKMVSEDSPLEREDEKQSILDQVRNQNPLQRVVGYTRCPVQDELLPKRRPGGIANDELMANVMRPRQEGRSPSPLGTWY</sequence>
<dbReference type="SUPFAM" id="SSF52047">
    <property type="entry name" value="RNI-like"/>
    <property type="match status" value="1"/>
</dbReference>
<reference evidence="5" key="1">
    <citation type="submission" date="2021-11" db="EMBL/GenBank/DDBJ databases">
        <authorList>
            <person name="Herlambang A."/>
            <person name="Guo Y."/>
            <person name="Takashima Y."/>
            <person name="Nishizawa T."/>
        </authorList>
    </citation>
    <scope>NUCLEOTIDE SEQUENCE</scope>
    <source>
        <strain evidence="5">E1425</strain>
    </source>
</reference>